<dbReference type="Gene3D" id="2.60.40.10">
    <property type="entry name" value="Immunoglobulins"/>
    <property type="match status" value="3"/>
</dbReference>
<comment type="caution">
    <text evidence="3">The sequence shown here is derived from an EMBL/GenBank/DDBJ whole genome shotgun (WGS) entry which is preliminary data.</text>
</comment>
<organism evidence="3 4">
    <name type="scientific">Flavobacterium geliluteum</name>
    <dbReference type="NCBI Taxonomy" id="2816120"/>
    <lineage>
        <taxon>Bacteria</taxon>
        <taxon>Pseudomonadati</taxon>
        <taxon>Bacteroidota</taxon>
        <taxon>Flavobacteriia</taxon>
        <taxon>Flavobacteriales</taxon>
        <taxon>Flavobacteriaceae</taxon>
        <taxon>Flavobacterium</taxon>
    </lineage>
</organism>
<feature type="domain" description="Ig-like" evidence="2">
    <location>
        <begin position="257"/>
        <end position="360"/>
    </location>
</feature>
<name>A0A940X4R7_9FLAO</name>
<proteinExistence type="predicted"/>
<dbReference type="InterPro" id="IPR022409">
    <property type="entry name" value="PKD/Chitinase_dom"/>
</dbReference>
<dbReference type="RefSeq" id="WP_210664741.1">
    <property type="nucleotide sequence ID" value="NZ_JAGFBV010000001.1"/>
</dbReference>
<dbReference type="InterPro" id="IPR026444">
    <property type="entry name" value="Secre_tail"/>
</dbReference>
<reference evidence="3 4" key="1">
    <citation type="submission" date="2021-03" db="EMBL/GenBank/DDBJ databases">
        <title>Flavobacterium Flabelliformis Sp. Nov. And Flavobacterium Geliluteum Sp. Nov., Two Novel Multidrug Resistant Psychrophilic Species Isolated From Antarctica.</title>
        <authorList>
            <person name="Kralova S."/>
            <person name="Busse H.J."/>
            <person name="Bezdicek M."/>
            <person name="Nykrynova M."/>
            <person name="Kroupova E."/>
            <person name="Krsek D."/>
            <person name="Sedlacek I."/>
        </authorList>
    </citation>
    <scope>NUCLEOTIDE SEQUENCE [LARGE SCALE GENOMIC DNA]</scope>
    <source>
        <strain evidence="3 4">P7388</strain>
    </source>
</reference>
<evidence type="ECO:0000313" key="4">
    <source>
        <dbReference type="Proteomes" id="UP000675047"/>
    </source>
</evidence>
<dbReference type="SMART" id="SM00409">
    <property type="entry name" value="IG"/>
    <property type="match status" value="1"/>
</dbReference>
<keyword evidence="1" id="KW-0732">Signal</keyword>
<dbReference type="SUPFAM" id="SSF48726">
    <property type="entry name" value="Immunoglobulin"/>
    <property type="match status" value="1"/>
</dbReference>
<dbReference type="InterPro" id="IPR003599">
    <property type="entry name" value="Ig_sub"/>
</dbReference>
<dbReference type="Proteomes" id="UP000675047">
    <property type="component" value="Unassembled WGS sequence"/>
</dbReference>
<evidence type="ECO:0000256" key="1">
    <source>
        <dbReference type="ARBA" id="ARBA00022729"/>
    </source>
</evidence>
<dbReference type="PROSITE" id="PS50835">
    <property type="entry name" value="IG_LIKE"/>
    <property type="match status" value="1"/>
</dbReference>
<dbReference type="Gene3D" id="2.60.40.740">
    <property type="match status" value="10"/>
</dbReference>
<dbReference type="InterPro" id="IPR043504">
    <property type="entry name" value="Peptidase_S1_PA_chymotrypsin"/>
</dbReference>
<sequence length="2283" mass="226817">MKHFYAQIKNFINIALFLGIFLQSYIVNSQTTLSAGDIIFTGYDSNPSPAAGDVYSFVLLTNISAGTVINFTDRGYFGAGVWQTALSTEATVTWTSGTAIPVGTEIMIKGLTASTYDPNTAALTTNGTVTLREGTPANGLSLSTVGDQVIAFQGGTGIPESGGVTFISGLHYFYCSSGAGTSQASWDDLACADGPNSSVIPVGLVGGTSSFYTGTLAGNVLGTSGKFNGTGAPFANAAGIRAGVMNQANWTLSNTTPALSMPSGAAFLGVAPTITANPPNRTICVGSNTTFSISATDATGYQWQVNTGSGFTNISNGAPYSGATTATLTITAATAGMSGYLYRCVATGAGSATSNAGTLTVSNTIVTTTSQTNVSCKGGSNGSAILSASGGIAPYTYSWSPSGGTASSASGLSAQTYTVTVTDNIACTTTHTVIITEPVNVLTATPASQTNVSCFGGSNGTATVAPTGGTPSYTYSWSPSGGTGATATGLSQGTYTVTVTDANSCTATQSFTITQPTALSVTPATQTNVSCFGGSNGAAAINTPTGGAGGYTYNWTPGNPTGDGTTSVTGLTAGTWTCTVTDANSCTTTQSFTVTQPPVITVTPASQTNVSCFGGSNGAAAINTPTGGTGGYTYDWTPGTPTGDGTTSVTGLTAGTWTCTVTDANGCTRTQNFTVTQPPAITVTPASQTNVSCFGGSNGAAAINTPTGGAGGYTYNWTPGNPTGDGTTSVTGLTAGTWTCTVTDANGCTRTQNFTVTQPPAITVTPASQTNVSCFGGSNGAAAINTPTGGAGGYTYNWTPGNPTGDGTTSVTGLTAGTWTCTVTDANGCTRTQNFTVTQTPAITVTPASQTNVSCFGGSNGAAAINTPTGGAGGYTYDWTPGTPTGDGTTSVTGLTAGTWTCTVTDANGCTRTQNFTVTQSPAISVTPASQTNIACNGGSTGAAAINTPTGGAGGYTYDWTPGTPTGDGTTSVTGLNAGTYTVTVTDANGCTATQSFTVTQPAALAVTPASQTNVSCFGGSNGSATVSVSGGTSAYTYAWSPSGGTAATASGLIAGTYTVTVTDANGCTATQSFTVTQPSALAVTPASQTNVSCFGGSNGSATVSVSGGTSGYTYAWSPSGGTAATASGLTAGTYTVTVTDANGCTTTQSFTITQPAALSVTPASQTNIACNGGSTGAAAINTPTGGAGGYTYDWSPGTPTGDGTTSVTGLIAGTYTVTVTDANGCTATQSFTVTQPSALVATPASQTNVSCFGGSNGSATVSVSGGTSAYTYAWSPSGGTAATASGLIAGTYTVTVTDANGCTATQSFTVTQPSALAVTPASQTNVSCFGGSNGSATVSVSGGTSGYTYAWSPSGGTAATASGLIAGTYNVTVTDANSCITTQSFTITEPPVLVVTPASQTNVSCFGGSNGSATVSVSGGSGAYTYAWSPSGGTAATASGLTAGTYTVTVTDANSCITTQSFTITQPAALSVTPASQTNIACNGGSTGAAAINTPTGGAGGYTYDWSPGTPTGDGTTSVTGLIAGTYTVTVTDANGCTATQSFTVTQPSALVATPASQTNVSCFGGSNGSATVSVSGGTSAYAYAWSPSGGTAATASGLSAGTYTVTVTDANGCTATQSFVLTEPNVLTTTIASQTNVSCFGGSNGSATVSVSGGTSAYTYAWSPTGGTAATATGLSAGTYTVTVTDANGCITTQNIVITEPSILDATTTQVNVTCPGETNGSATALATGGTGTYTYAWSPSGGTSATATGLAAGTYTVIITDANGCQVTKSVTIITTPDTTAPVPDVTNLPAITSSCGIVSTEIPVPTATDNCVGSISATTVSPLNYNAVGTYVITWSYNDGNGNVTTQNQTINIVASPLDQVTFGNATRTYDGTIHTVQVANLPAGASVNYTTTPATGTANGATNVGVYTLTATVSPSVSTPNCSPITLTANLTINKAAQQITFGPLADRTLGVANTFNLNATSNSGLPVRYTYTYTSASPAATVSTSGLVTMLTSGQITITAHQDGNANYLPAPDVSQVLVIKNNDVSVMQITIGDQTYVNPATSLTYVMECGETNVDIAIVNQTGATITPSANFTITPPKPGIYTQNVAVTSQDGSATANYTLTVEKPFGFFDIVKQKFNNVLLVNNNPQTNGGYQFVAYQWFKNGQLVGTGQYYSAGEDMGNTLDPTADYSVKMTTKDGKVLQTCATKITLQKSVGAKLYPNPVQAGKMITVEADFPESELENMQISIYSVSGQWIKTVQSSSVKTEIEVPATGGSMYMVVIETANISKTLKVIVNK</sequence>
<dbReference type="EMBL" id="JAGFBV010000001">
    <property type="protein sequence ID" value="MBP4136698.1"/>
    <property type="molecule type" value="Genomic_DNA"/>
</dbReference>
<dbReference type="Pfam" id="PF13573">
    <property type="entry name" value="SprB"/>
    <property type="match status" value="18"/>
</dbReference>
<keyword evidence="4" id="KW-1185">Reference proteome</keyword>
<evidence type="ECO:0000313" key="3">
    <source>
        <dbReference type="EMBL" id="MBP4136698.1"/>
    </source>
</evidence>
<accession>A0A940X4R7</accession>
<dbReference type="InterPro" id="IPR007110">
    <property type="entry name" value="Ig-like_dom"/>
</dbReference>
<dbReference type="InterPro" id="IPR036179">
    <property type="entry name" value="Ig-like_dom_sf"/>
</dbReference>
<protein>
    <submittedName>
        <fullName evidence="3">T9SS type A sorting domain-containing protein</fullName>
    </submittedName>
</protein>
<dbReference type="Gene3D" id="2.40.10.10">
    <property type="entry name" value="Trypsin-like serine proteases"/>
    <property type="match status" value="2"/>
</dbReference>
<evidence type="ECO:0000259" key="2">
    <source>
        <dbReference type="PROSITE" id="PS50835"/>
    </source>
</evidence>
<dbReference type="SMART" id="SM00089">
    <property type="entry name" value="PKD"/>
    <property type="match status" value="11"/>
</dbReference>
<dbReference type="InterPro" id="IPR013783">
    <property type="entry name" value="Ig-like_fold"/>
</dbReference>
<dbReference type="Pfam" id="PF18962">
    <property type="entry name" value="Por_Secre_tail"/>
    <property type="match status" value="1"/>
</dbReference>
<dbReference type="InterPro" id="IPR025667">
    <property type="entry name" value="SprB_repeat"/>
</dbReference>
<gene>
    <name evidence="3" type="ORF">J3495_01240</name>
</gene>
<dbReference type="SUPFAM" id="SSF82171">
    <property type="entry name" value="DPP6 N-terminal domain-like"/>
    <property type="match status" value="1"/>
</dbReference>
<dbReference type="NCBIfam" id="TIGR04183">
    <property type="entry name" value="Por_Secre_tail"/>
    <property type="match status" value="1"/>
</dbReference>